<dbReference type="CDD" id="cd13401">
    <property type="entry name" value="Slt70-like"/>
    <property type="match status" value="1"/>
</dbReference>
<feature type="domain" description="Transglycosylase SLT" evidence="2">
    <location>
        <begin position="370"/>
        <end position="475"/>
    </location>
</feature>
<dbReference type="Proteomes" id="UP001321445">
    <property type="component" value="Chromosome"/>
</dbReference>
<dbReference type="EMBL" id="AP027370">
    <property type="protein sequence ID" value="BDY13938.1"/>
    <property type="molecule type" value="Genomic_DNA"/>
</dbReference>
<dbReference type="RefSeq" id="WP_286336876.1">
    <property type="nucleotide sequence ID" value="NZ_AP027370.1"/>
</dbReference>
<comment type="similarity">
    <text evidence="1">Belongs to the transglycosylase Slt family.</text>
</comment>
<evidence type="ECO:0000259" key="2">
    <source>
        <dbReference type="Pfam" id="PF01464"/>
    </source>
</evidence>
<name>A0ABM8FPZ3_9BACT</name>
<proteinExistence type="inferred from homology"/>
<keyword evidence="4" id="KW-1185">Reference proteome</keyword>
<gene>
    <name evidence="3" type="ORF">HCR_22500</name>
</gene>
<accession>A0ABM8FPZ3</accession>
<evidence type="ECO:0000313" key="3">
    <source>
        <dbReference type="EMBL" id="BDY13938.1"/>
    </source>
</evidence>
<evidence type="ECO:0000313" key="4">
    <source>
        <dbReference type="Proteomes" id="UP001321445"/>
    </source>
</evidence>
<sequence length="540" mass="63871">MQRLLFSLFFLPLLLSAEITLQQLEKMPRSYAKDFYIWRFFDQNITSEEADKAFYQIRSVNWKLIRRYAEKTKMPGFAMAVRCYRLKPSKLPAERAECSAVALTPYKFTKLPKKRQFRLVEQLENYPDLLRWTNVMISESPFYELVKSDADTFFEVFNNCGRTWREEYLDHPLPPSLIKRLASKREFSQTIKLIVTDNRLTRLQRSLLGIDSKTLDHQSTFFLAMNALRHDRAKLAGIYLADAYNKAWYRFDKDKTLFWLSQLDPKGPYLKALSESFDLNIYTLYAHEKLKTRWPRIVRPKFGKKGCDYNISDPFAWLKSLKEIKRRKTTPELIDYGKRFACSRTEGHYCFVMERASRYRTHYFPIPYEDAYEGMKTDDKALMLALARQESRFIPSSISPSYALGMMQIMPFLVKALAKERHEPFDLDAMLIPRTNISYARTHLKYLKRHLWHPLFISYAYNGGIGFTKRLLTERGLFEKGPYEPWLSMELVYYDESRRYGKKVLANYIVYKKILGEPIGVASAVETLTLPNRTDRFRSR</sequence>
<dbReference type="InterPro" id="IPR023346">
    <property type="entry name" value="Lysozyme-like_dom_sf"/>
</dbReference>
<dbReference type="PANTHER" id="PTHR37423:SF2">
    <property type="entry name" value="MEMBRANE-BOUND LYTIC MUREIN TRANSGLYCOSYLASE C"/>
    <property type="match status" value="1"/>
</dbReference>
<dbReference type="SUPFAM" id="SSF53955">
    <property type="entry name" value="Lysozyme-like"/>
    <property type="match status" value="1"/>
</dbReference>
<reference evidence="3 4" key="1">
    <citation type="submission" date="2023-03" db="EMBL/GenBank/DDBJ databases">
        <title>Description of Hydrogenimonas sp. ISO32.</title>
        <authorList>
            <person name="Mino S."/>
            <person name="Fukazawa S."/>
            <person name="Sawabe T."/>
        </authorList>
    </citation>
    <scope>NUCLEOTIDE SEQUENCE [LARGE SCALE GENOMIC DNA]</scope>
    <source>
        <strain evidence="3 4">ISO32</strain>
    </source>
</reference>
<dbReference type="InterPro" id="IPR008258">
    <property type="entry name" value="Transglycosylase_SLT_dom_1"/>
</dbReference>
<dbReference type="PANTHER" id="PTHR37423">
    <property type="entry name" value="SOLUBLE LYTIC MUREIN TRANSGLYCOSYLASE-RELATED"/>
    <property type="match status" value="1"/>
</dbReference>
<protein>
    <submittedName>
        <fullName evidence="3">Transglycosylase</fullName>
    </submittedName>
</protein>
<evidence type="ECO:0000256" key="1">
    <source>
        <dbReference type="ARBA" id="ARBA00007734"/>
    </source>
</evidence>
<dbReference type="Pfam" id="PF01464">
    <property type="entry name" value="SLT"/>
    <property type="match status" value="1"/>
</dbReference>
<dbReference type="Gene3D" id="1.10.530.10">
    <property type="match status" value="1"/>
</dbReference>
<organism evidence="3 4">
    <name type="scientific">Hydrogenimonas cancrithermarum</name>
    <dbReference type="NCBI Taxonomy" id="2993563"/>
    <lineage>
        <taxon>Bacteria</taxon>
        <taxon>Pseudomonadati</taxon>
        <taxon>Campylobacterota</taxon>
        <taxon>Epsilonproteobacteria</taxon>
        <taxon>Campylobacterales</taxon>
        <taxon>Hydrogenimonadaceae</taxon>
        <taxon>Hydrogenimonas</taxon>
    </lineage>
</organism>